<keyword evidence="4" id="KW-1185">Reference proteome</keyword>
<gene>
    <name evidence="3" type="ORF">DES47_1021015</name>
</gene>
<dbReference type="InterPro" id="IPR029058">
    <property type="entry name" value="AB_hydrolase_fold"/>
</dbReference>
<name>A0A4R6QSK9_9BURK</name>
<dbReference type="GO" id="GO:0016787">
    <property type="term" value="F:hydrolase activity"/>
    <property type="evidence" value="ECO:0007669"/>
    <property type="project" value="UniProtKB-KW"/>
</dbReference>
<keyword evidence="1" id="KW-0472">Membrane</keyword>
<evidence type="ECO:0000313" key="3">
    <source>
        <dbReference type="EMBL" id="TDP73255.1"/>
    </source>
</evidence>
<sequence>MNAHLQKLIVLLRWGLALGLGGWLWRQGHPIGAMMLAAAVLWGHVLILALEFLMLPVINRLDPAPAAGLRQHLRAWWIESLACSRVFGWQQPFASRREPDHLPTDAAGRRGVLLVHGFFCNRGLWNDWLARLRSADVPVIALTLEPAFGSIDRYAAALEAAVQELEHRTGSAPVLVGHSMGGLAIRAWWRAHGHDTRVHQVLTLGTPHAGTFMARFSAARNAGQMRLGSAWLKNLAAQESAAMRAQMRCYYSHTDNIVCPASSAALAGAQHIHLPATGHIGLLYEAQVFDDLMQCLRLPAAS</sequence>
<feature type="transmembrane region" description="Helical" evidence="1">
    <location>
        <begin position="31"/>
        <end position="53"/>
    </location>
</feature>
<dbReference type="PANTHER" id="PTHR37946:SF1">
    <property type="entry name" value="SLL1969 PROTEIN"/>
    <property type="match status" value="1"/>
</dbReference>
<proteinExistence type="predicted"/>
<accession>A0A4R6QSK9</accession>
<dbReference type="InParanoid" id="A0A4R6QSK9"/>
<feature type="domain" description="AB hydrolase-1" evidence="2">
    <location>
        <begin position="112"/>
        <end position="233"/>
    </location>
</feature>
<dbReference type="SUPFAM" id="SSF53474">
    <property type="entry name" value="alpha/beta-Hydrolases"/>
    <property type="match status" value="1"/>
</dbReference>
<evidence type="ECO:0000256" key="1">
    <source>
        <dbReference type="SAM" id="Phobius"/>
    </source>
</evidence>
<keyword evidence="1" id="KW-0812">Transmembrane</keyword>
<protein>
    <submittedName>
        <fullName evidence="3">Alpha/beta hydrolase family protein</fullName>
    </submittedName>
</protein>
<dbReference type="Proteomes" id="UP000295361">
    <property type="component" value="Unassembled WGS sequence"/>
</dbReference>
<dbReference type="PANTHER" id="PTHR37946">
    <property type="entry name" value="SLL1969 PROTEIN"/>
    <property type="match status" value="1"/>
</dbReference>
<dbReference type="Pfam" id="PF12697">
    <property type="entry name" value="Abhydrolase_6"/>
    <property type="match status" value="1"/>
</dbReference>
<keyword evidence="1" id="KW-1133">Transmembrane helix</keyword>
<dbReference type="EMBL" id="SNXS01000002">
    <property type="protein sequence ID" value="TDP73255.1"/>
    <property type="molecule type" value="Genomic_DNA"/>
</dbReference>
<feature type="transmembrane region" description="Helical" evidence="1">
    <location>
        <begin position="7"/>
        <end position="25"/>
    </location>
</feature>
<dbReference type="InterPro" id="IPR000073">
    <property type="entry name" value="AB_hydrolase_1"/>
</dbReference>
<keyword evidence="3" id="KW-0378">Hydrolase</keyword>
<dbReference type="AlphaFoldDB" id="A0A4R6QSK9"/>
<comment type="caution">
    <text evidence="3">The sequence shown here is derived from an EMBL/GenBank/DDBJ whole genome shotgun (WGS) entry which is preliminary data.</text>
</comment>
<dbReference type="OrthoDB" id="275181at2"/>
<reference evidence="3 4" key="1">
    <citation type="submission" date="2019-03" db="EMBL/GenBank/DDBJ databases">
        <title>Genomic Encyclopedia of Type Strains, Phase IV (KMG-IV): sequencing the most valuable type-strain genomes for metagenomic binning, comparative biology and taxonomic classification.</title>
        <authorList>
            <person name="Goeker M."/>
        </authorList>
    </citation>
    <scope>NUCLEOTIDE SEQUENCE [LARGE SCALE GENOMIC DNA]</scope>
    <source>
        <strain evidence="3 4">DSM 16998</strain>
    </source>
</reference>
<evidence type="ECO:0000259" key="2">
    <source>
        <dbReference type="Pfam" id="PF12697"/>
    </source>
</evidence>
<organism evidence="3 4">
    <name type="scientific">Roseateles toxinivorans</name>
    <dbReference type="NCBI Taxonomy" id="270368"/>
    <lineage>
        <taxon>Bacteria</taxon>
        <taxon>Pseudomonadati</taxon>
        <taxon>Pseudomonadota</taxon>
        <taxon>Betaproteobacteria</taxon>
        <taxon>Burkholderiales</taxon>
        <taxon>Sphaerotilaceae</taxon>
        <taxon>Roseateles</taxon>
    </lineage>
</organism>
<evidence type="ECO:0000313" key="4">
    <source>
        <dbReference type="Proteomes" id="UP000295361"/>
    </source>
</evidence>
<dbReference type="Gene3D" id="3.40.50.1820">
    <property type="entry name" value="alpha/beta hydrolase"/>
    <property type="match status" value="1"/>
</dbReference>